<keyword evidence="2" id="KW-0472">Membrane</keyword>
<evidence type="ECO:0000256" key="2">
    <source>
        <dbReference type="SAM" id="Phobius"/>
    </source>
</evidence>
<dbReference type="Pfam" id="PF16220">
    <property type="entry name" value="DUF4880"/>
    <property type="match status" value="1"/>
</dbReference>
<feature type="domain" description="FecR protein" evidence="3">
    <location>
        <begin position="133"/>
        <end position="225"/>
    </location>
</feature>
<keyword evidence="2" id="KW-1133">Transmembrane helix</keyword>
<feature type="domain" description="FecR N-terminal" evidence="4">
    <location>
        <begin position="15"/>
        <end position="53"/>
    </location>
</feature>
<evidence type="ECO:0000313" key="6">
    <source>
        <dbReference type="Proteomes" id="UP000077875"/>
    </source>
</evidence>
<protein>
    <recommendedName>
        <fullName evidence="7">FecR protein domain-containing protein</fullName>
    </recommendedName>
</protein>
<dbReference type="InterPro" id="IPR012373">
    <property type="entry name" value="Ferrdict_sens_TM"/>
</dbReference>
<evidence type="ECO:0000259" key="4">
    <source>
        <dbReference type="Pfam" id="PF16220"/>
    </source>
</evidence>
<evidence type="ECO:0000313" key="5">
    <source>
        <dbReference type="EMBL" id="ANF58887.1"/>
    </source>
</evidence>
<dbReference type="EMBL" id="CP015243">
    <property type="protein sequence ID" value="ANF58887.1"/>
    <property type="molecule type" value="Genomic_DNA"/>
</dbReference>
<dbReference type="InterPro" id="IPR032623">
    <property type="entry name" value="FecR_N"/>
</dbReference>
<dbReference type="KEGG" id="haa:A5892_16600"/>
<keyword evidence="2" id="KW-0812">Transmembrane</keyword>
<evidence type="ECO:0000259" key="3">
    <source>
        <dbReference type="Pfam" id="PF04773"/>
    </source>
</evidence>
<dbReference type="PANTHER" id="PTHR30273">
    <property type="entry name" value="PERIPLASMIC SIGNAL SENSOR AND SIGMA FACTOR ACTIVATOR FECR-RELATED"/>
    <property type="match status" value="1"/>
</dbReference>
<gene>
    <name evidence="5" type="ORF">A5892_16600</name>
</gene>
<feature type="region of interest" description="Disordered" evidence="1">
    <location>
        <begin position="65"/>
        <end position="91"/>
    </location>
</feature>
<evidence type="ECO:0000256" key="1">
    <source>
        <dbReference type="SAM" id="MobiDB-lite"/>
    </source>
</evidence>
<dbReference type="Proteomes" id="UP000077875">
    <property type="component" value="Chromosome"/>
</dbReference>
<accession>A0A172YI64</accession>
<dbReference type="AlphaFoldDB" id="A0A172YI64"/>
<evidence type="ECO:0008006" key="7">
    <source>
        <dbReference type="Google" id="ProtNLM"/>
    </source>
</evidence>
<dbReference type="PIRSF" id="PIRSF018266">
    <property type="entry name" value="FecR"/>
    <property type="match status" value="1"/>
</dbReference>
<dbReference type="Gene3D" id="2.60.120.1440">
    <property type="match status" value="1"/>
</dbReference>
<dbReference type="GO" id="GO:0016989">
    <property type="term" value="F:sigma factor antagonist activity"/>
    <property type="evidence" value="ECO:0007669"/>
    <property type="project" value="TreeGrafter"/>
</dbReference>
<dbReference type="Pfam" id="PF04773">
    <property type="entry name" value="FecR"/>
    <property type="match status" value="1"/>
</dbReference>
<reference evidence="5 6" key="1">
    <citation type="submission" date="2016-04" db="EMBL/GenBank/DDBJ databases">
        <title>Complete Genome Sequence of Halotalea alkalilenta IHB B 13600.</title>
        <authorList>
            <person name="Swarnkar M.K."/>
            <person name="Sharma A."/>
            <person name="Kaushal K."/>
            <person name="Soni R."/>
            <person name="Rana S."/>
            <person name="Singh A.K."/>
            <person name="Gulati A."/>
        </authorList>
    </citation>
    <scope>NUCLEOTIDE SEQUENCE [LARGE SCALE GENOMIC DNA]</scope>
    <source>
        <strain evidence="5 6">IHB B 13600</strain>
    </source>
</reference>
<dbReference type="STRING" id="376489.A5892_16600"/>
<sequence length="349" mass="38241">MDMSDQGHCEQRLAEAMDWLLRLNESPDDPALLAGFEAWLATGPDHAAAWRRALDTWALLGELESPRSAPTDHASPSLRGSTAAEPKARPLRVRSRRHLPARRRLLAGMASMALLLVTFVLLAPELSLRLEADYLTGTGEQRRVELEDGSVVHIGAKSAIRTTMGPSQRGVRLLAGEAFFEVAPDPARPFIVEAQGLKATVVGTSFDVRLSAQALSLAVKSGTVRVDFPPSANAPERSMRAGERVSIDRRSGAMVDAQVPVDQIAIWRSGYLFVQDMRVEDAIGELARYQQGWTIITDARLKNARATGLYDLHSPDRALRALLLPFDAEVRQVTPFLRVVSLRAPGDEE</sequence>
<keyword evidence="6" id="KW-1185">Reference proteome</keyword>
<proteinExistence type="predicted"/>
<name>A0A172YI64_9GAMM</name>
<dbReference type="InterPro" id="IPR006860">
    <property type="entry name" value="FecR"/>
</dbReference>
<feature type="transmembrane region" description="Helical" evidence="2">
    <location>
        <begin position="105"/>
        <end position="123"/>
    </location>
</feature>
<organism evidence="5 6">
    <name type="scientific">Halotalea alkalilenta</name>
    <dbReference type="NCBI Taxonomy" id="376489"/>
    <lineage>
        <taxon>Bacteria</taxon>
        <taxon>Pseudomonadati</taxon>
        <taxon>Pseudomonadota</taxon>
        <taxon>Gammaproteobacteria</taxon>
        <taxon>Oceanospirillales</taxon>
        <taxon>Halomonadaceae</taxon>
        <taxon>Halotalea</taxon>
    </lineage>
</organism>
<dbReference type="PANTHER" id="PTHR30273:SF2">
    <property type="entry name" value="PROTEIN FECR"/>
    <property type="match status" value="1"/>
</dbReference>